<dbReference type="InterPro" id="IPR020846">
    <property type="entry name" value="MFS_dom"/>
</dbReference>
<keyword evidence="2 6" id="KW-0812">Transmembrane</keyword>
<feature type="transmembrane region" description="Helical" evidence="6">
    <location>
        <begin position="160"/>
        <end position="183"/>
    </location>
</feature>
<feature type="region of interest" description="Disordered" evidence="5">
    <location>
        <begin position="221"/>
        <end position="242"/>
    </location>
</feature>
<dbReference type="InterPro" id="IPR036259">
    <property type="entry name" value="MFS_trans_sf"/>
</dbReference>
<dbReference type="PANTHER" id="PTHR11662:SF450">
    <property type="entry name" value="BLR1003 PROTEIN"/>
    <property type="match status" value="1"/>
</dbReference>
<feature type="transmembrane region" description="Helical" evidence="6">
    <location>
        <begin position="126"/>
        <end position="148"/>
    </location>
</feature>
<sequence>MTQLADPTPSRVLPASSKDPATWSYEKRRRYGWLITLSLLFLMMLSWADKAVLGIAAVPIMKELGVTPEAFGLVSSAMFFTFGVAQLVAAPLANKVQSRWILLVLCLLWSLAQAPILLFASLPALWASRLLLGAGEGPLAPVLMHGIYKWFPEKKGATPAALASSGVTLGIVAFAPVLAWVITSYGWRSAFALLAVVGLVFAAYWLVVGKEGPYTSRAAERELDGPHGAGAPGAGAGSAAVPSAPSAETRVSYWRTILSPSWIFAVLTSFFGYWTFTLAMSWGPAYFQNVLGLSGQQAGSLIALPAAWGAIATVGLSALSQRLHLRGVATRKARAWVLGGAAVFSGGSLLLASSVQEPALAVGLMVFGFGTAPALFALSYLIVAELTTVGQRGANLSIANAVLTSGGVFAPAVSGFLIGAATTPAAGYSASFALAGGLLLAFGVLSLLFVNQQRDRRRLGIDAPAPAKAS</sequence>
<feature type="transmembrane region" description="Helical" evidence="6">
    <location>
        <begin position="359"/>
        <end position="383"/>
    </location>
</feature>
<evidence type="ECO:0000313" key="8">
    <source>
        <dbReference type="EMBL" id="MEN2745611.1"/>
    </source>
</evidence>
<keyword evidence="4 6" id="KW-0472">Membrane</keyword>
<feature type="transmembrane region" description="Helical" evidence="6">
    <location>
        <begin position="189"/>
        <end position="207"/>
    </location>
</feature>
<comment type="caution">
    <text evidence="8">The sequence shown here is derived from an EMBL/GenBank/DDBJ whole genome shotgun (WGS) entry which is preliminary data.</text>
</comment>
<evidence type="ECO:0000256" key="1">
    <source>
        <dbReference type="ARBA" id="ARBA00004651"/>
    </source>
</evidence>
<evidence type="ECO:0000256" key="3">
    <source>
        <dbReference type="ARBA" id="ARBA00022989"/>
    </source>
</evidence>
<dbReference type="EMBL" id="JBDFRB010000015">
    <property type="protein sequence ID" value="MEN2745611.1"/>
    <property type="molecule type" value="Genomic_DNA"/>
</dbReference>
<dbReference type="PROSITE" id="PS50850">
    <property type="entry name" value="MFS"/>
    <property type="match status" value="1"/>
</dbReference>
<feature type="transmembrane region" description="Helical" evidence="6">
    <location>
        <begin position="33"/>
        <end position="58"/>
    </location>
</feature>
<feature type="transmembrane region" description="Helical" evidence="6">
    <location>
        <begin position="395"/>
        <end position="418"/>
    </location>
</feature>
<keyword evidence="9" id="KW-1185">Reference proteome</keyword>
<organism evidence="8 9">
    <name type="scientific">Sinomonas halotolerans</name>
    <dbReference type="NCBI Taxonomy" id="1644133"/>
    <lineage>
        <taxon>Bacteria</taxon>
        <taxon>Bacillati</taxon>
        <taxon>Actinomycetota</taxon>
        <taxon>Actinomycetes</taxon>
        <taxon>Micrococcales</taxon>
        <taxon>Micrococcaceae</taxon>
        <taxon>Sinomonas</taxon>
    </lineage>
</organism>
<feature type="compositionally biased region" description="Gly residues" evidence="5">
    <location>
        <begin position="227"/>
        <end position="236"/>
    </location>
</feature>
<feature type="domain" description="Major facilitator superfamily (MFS) profile" evidence="7">
    <location>
        <begin position="35"/>
        <end position="454"/>
    </location>
</feature>
<comment type="subcellular location">
    <subcellularLocation>
        <location evidence="1">Cell membrane</location>
        <topology evidence="1">Multi-pass membrane protein</topology>
    </subcellularLocation>
</comment>
<dbReference type="Pfam" id="PF07690">
    <property type="entry name" value="MFS_1"/>
    <property type="match status" value="1"/>
</dbReference>
<evidence type="ECO:0000256" key="4">
    <source>
        <dbReference type="ARBA" id="ARBA00023136"/>
    </source>
</evidence>
<dbReference type="RefSeq" id="WP_345886090.1">
    <property type="nucleotide sequence ID" value="NZ_JBDFRB010000015.1"/>
</dbReference>
<evidence type="ECO:0000259" key="7">
    <source>
        <dbReference type="PROSITE" id="PS50850"/>
    </source>
</evidence>
<protein>
    <submittedName>
        <fullName evidence="8">MFS transporter</fullName>
    </submittedName>
</protein>
<name>A0ABU9X2C5_9MICC</name>
<feature type="transmembrane region" description="Helical" evidence="6">
    <location>
        <begin position="302"/>
        <end position="323"/>
    </location>
</feature>
<evidence type="ECO:0000256" key="5">
    <source>
        <dbReference type="SAM" id="MobiDB-lite"/>
    </source>
</evidence>
<accession>A0ABU9X2C5</accession>
<dbReference type="PANTHER" id="PTHR11662">
    <property type="entry name" value="SOLUTE CARRIER FAMILY 17"/>
    <property type="match status" value="1"/>
</dbReference>
<feature type="transmembrane region" description="Helical" evidence="6">
    <location>
        <begin position="262"/>
        <end position="282"/>
    </location>
</feature>
<feature type="transmembrane region" description="Helical" evidence="6">
    <location>
        <begin position="430"/>
        <end position="450"/>
    </location>
</feature>
<feature type="transmembrane region" description="Helical" evidence="6">
    <location>
        <begin position="335"/>
        <end position="353"/>
    </location>
</feature>
<evidence type="ECO:0000256" key="6">
    <source>
        <dbReference type="SAM" id="Phobius"/>
    </source>
</evidence>
<dbReference type="InterPro" id="IPR011701">
    <property type="entry name" value="MFS"/>
</dbReference>
<feature type="transmembrane region" description="Helical" evidence="6">
    <location>
        <begin position="70"/>
        <end position="93"/>
    </location>
</feature>
<proteinExistence type="predicted"/>
<evidence type="ECO:0000313" key="9">
    <source>
        <dbReference type="Proteomes" id="UP001422074"/>
    </source>
</evidence>
<dbReference type="Proteomes" id="UP001422074">
    <property type="component" value="Unassembled WGS sequence"/>
</dbReference>
<evidence type="ECO:0000256" key="2">
    <source>
        <dbReference type="ARBA" id="ARBA00022692"/>
    </source>
</evidence>
<gene>
    <name evidence="8" type="ORF">ABCQ75_13875</name>
</gene>
<keyword evidence="3 6" id="KW-1133">Transmembrane helix</keyword>
<dbReference type="SUPFAM" id="SSF103473">
    <property type="entry name" value="MFS general substrate transporter"/>
    <property type="match status" value="1"/>
</dbReference>
<reference evidence="8 9" key="1">
    <citation type="submission" date="2024-05" db="EMBL/GenBank/DDBJ databases">
        <title>Sinomonas sp. nov., isolated from a waste landfill.</title>
        <authorList>
            <person name="Zhao Y."/>
        </authorList>
    </citation>
    <scope>NUCLEOTIDE SEQUENCE [LARGE SCALE GENOMIC DNA]</scope>
    <source>
        <strain evidence="8 9">CCTCC AB2014300</strain>
    </source>
</reference>
<dbReference type="Gene3D" id="1.20.1250.20">
    <property type="entry name" value="MFS general substrate transporter like domains"/>
    <property type="match status" value="2"/>
</dbReference>
<feature type="transmembrane region" description="Helical" evidence="6">
    <location>
        <begin position="100"/>
        <end position="120"/>
    </location>
</feature>
<dbReference type="InterPro" id="IPR050382">
    <property type="entry name" value="MFS_Na/Anion_cotransporter"/>
</dbReference>